<comment type="caution">
    <text evidence="1">The sequence shown here is derived from an EMBL/GenBank/DDBJ whole genome shotgun (WGS) entry which is preliminary data.</text>
</comment>
<organism evidence="1 2">
    <name type="scientific">Aliidiomarina shirensis</name>
    <dbReference type="NCBI Taxonomy" id="1048642"/>
    <lineage>
        <taxon>Bacteria</taxon>
        <taxon>Pseudomonadati</taxon>
        <taxon>Pseudomonadota</taxon>
        <taxon>Gammaproteobacteria</taxon>
        <taxon>Alteromonadales</taxon>
        <taxon>Idiomarinaceae</taxon>
        <taxon>Aliidiomarina</taxon>
    </lineage>
</organism>
<dbReference type="EMBL" id="PIPP01000002">
    <property type="protein sequence ID" value="RUO37683.1"/>
    <property type="molecule type" value="Genomic_DNA"/>
</dbReference>
<dbReference type="RefSeq" id="WP_126807129.1">
    <property type="nucleotide sequence ID" value="NZ_PIPP01000002.1"/>
</dbReference>
<dbReference type="Proteomes" id="UP000286934">
    <property type="component" value="Unassembled WGS sequence"/>
</dbReference>
<evidence type="ECO:0000313" key="2">
    <source>
        <dbReference type="Proteomes" id="UP000286934"/>
    </source>
</evidence>
<dbReference type="OrthoDB" id="9785445at2"/>
<proteinExistence type="predicted"/>
<gene>
    <name evidence="1" type="ORF">CWE13_06965</name>
</gene>
<protein>
    <recommendedName>
        <fullName evidence="3">Cytochrome oxidase assembly protein</fullName>
    </recommendedName>
</protein>
<dbReference type="AlphaFoldDB" id="A0A432WV87"/>
<sequence>MTPEEKKVKRKSQRVLIIVALIFILPLAAAKLVLSMGWYETGVSNKGNLVTPAIQLSEADNAALPDKWRIAYRMPAECGTACVNSLYVASQLHHALGRQQERVQPIAITGSGSAPGLPELPADSTMLLVNAEGVHEALENLPEHALLIIDPVGSVVLWYAGSEDRKDTVMNGRDLLSDLQKLLKLSRVG</sequence>
<evidence type="ECO:0000313" key="1">
    <source>
        <dbReference type="EMBL" id="RUO37683.1"/>
    </source>
</evidence>
<name>A0A432WV87_9GAMM</name>
<reference evidence="2" key="1">
    <citation type="journal article" date="2018" name="Front. Microbiol.">
        <title>Genome-Based Analysis Reveals the Taxonomy and Diversity of the Family Idiomarinaceae.</title>
        <authorList>
            <person name="Liu Y."/>
            <person name="Lai Q."/>
            <person name="Shao Z."/>
        </authorList>
    </citation>
    <scope>NUCLEOTIDE SEQUENCE [LARGE SCALE GENOMIC DNA]</scope>
    <source>
        <strain evidence="2">AIS</strain>
    </source>
</reference>
<keyword evidence="2" id="KW-1185">Reference proteome</keyword>
<accession>A0A432WV87</accession>
<evidence type="ECO:0008006" key="3">
    <source>
        <dbReference type="Google" id="ProtNLM"/>
    </source>
</evidence>